<evidence type="ECO:0000256" key="16">
    <source>
        <dbReference type="ARBA" id="ARBA00047899"/>
    </source>
</evidence>
<evidence type="ECO:0000256" key="5">
    <source>
        <dbReference type="ARBA" id="ARBA00022679"/>
    </source>
</evidence>
<comment type="catalytic activity">
    <reaction evidence="16">
        <text>L-threonyl-[protein] + ATP = O-phospho-L-threonyl-[protein] + ADP + H(+)</text>
        <dbReference type="Rhea" id="RHEA:46608"/>
        <dbReference type="Rhea" id="RHEA-COMP:11060"/>
        <dbReference type="Rhea" id="RHEA-COMP:11605"/>
        <dbReference type="ChEBI" id="CHEBI:15378"/>
        <dbReference type="ChEBI" id="CHEBI:30013"/>
        <dbReference type="ChEBI" id="CHEBI:30616"/>
        <dbReference type="ChEBI" id="CHEBI:61977"/>
        <dbReference type="ChEBI" id="CHEBI:456216"/>
        <dbReference type="EC" id="2.7.11.1"/>
    </reaction>
</comment>
<proteinExistence type="predicted"/>
<evidence type="ECO:0000256" key="15">
    <source>
        <dbReference type="ARBA" id="ARBA00023180"/>
    </source>
</evidence>
<dbReference type="InterPro" id="IPR000719">
    <property type="entry name" value="Prot_kinase_dom"/>
</dbReference>
<sequence length="574" mass="63144">MPAEGIVYEAENSPSFGAAWFNVTKTEKWAVSNVGLFADRNNQSYVENTLAQVIGTNTPELYQYSRMSPGSLRYYGLGLDNGLYNVSLFFAETGFDARSSQTWKSLGRRVFNIYIQVGLERAIRKNFVANVSENYLEIHLFWAGKGTCCIPVQGYYGPLISAIHVASDFVSTVSGILPSTPGEKSKLGLIVGIAVPVGVVTLILIFAVFYMKRRSLHHDEDEFLGMGPRPNTFSYAELRSATEDFNPSNKLGEGGFGPVFKGTLSDGRIVAVKQLSVASHQGKSQFVTEISTISAVQHQGKSQFVTEISTISAVQHRNLVKLYGCCIDGDRRLLVYEYLENRSLDQALFGKSNLRLDWPTRFSVCLGTARGLAYLHEESRPRIVHRDVKASNILIDGELCPKISDFGLAKLYDDTKTHISTRVAGTIGYLAPEYAMRGHLTEKADVFGFGVVALEILSGRPNSDNSLDTEKIYLLEWAWTLHENNQSLRLVDPTLTEFDEGEAARVIAVSFLCTQASPMMRPSMSRVVAMLAGDIEIESNVGIIVILIANFGDPIPSPVNVTETMLGGIIGDGR</sequence>
<keyword evidence="10" id="KW-0418">Kinase</keyword>
<keyword evidence="5" id="KW-0808">Transferase</keyword>
<evidence type="ECO:0000256" key="10">
    <source>
        <dbReference type="ARBA" id="ARBA00022777"/>
    </source>
</evidence>
<accession>A0A2N9EKV4</accession>
<dbReference type="Gene3D" id="1.10.510.10">
    <property type="entry name" value="Transferase(Phosphotransferase) domain 1"/>
    <property type="match status" value="1"/>
</dbReference>
<reference evidence="20" key="1">
    <citation type="submission" date="2018-02" db="EMBL/GenBank/DDBJ databases">
        <authorList>
            <person name="Cohen D.B."/>
            <person name="Kent A.D."/>
        </authorList>
    </citation>
    <scope>NUCLEOTIDE SEQUENCE</scope>
</reference>
<keyword evidence="14" id="KW-0675">Receptor</keyword>
<dbReference type="SMART" id="SM00220">
    <property type="entry name" value="S_TKc"/>
    <property type="match status" value="1"/>
</dbReference>
<evidence type="ECO:0000256" key="13">
    <source>
        <dbReference type="ARBA" id="ARBA00023136"/>
    </source>
</evidence>
<evidence type="ECO:0000256" key="12">
    <source>
        <dbReference type="ARBA" id="ARBA00022989"/>
    </source>
</evidence>
<keyword evidence="4" id="KW-0597">Phosphoprotein</keyword>
<keyword evidence="9" id="KW-0547">Nucleotide-binding</keyword>
<evidence type="ECO:0000256" key="11">
    <source>
        <dbReference type="ARBA" id="ARBA00022840"/>
    </source>
</evidence>
<evidence type="ECO:0000256" key="2">
    <source>
        <dbReference type="ARBA" id="ARBA00012513"/>
    </source>
</evidence>
<keyword evidence="15" id="KW-0325">Glycoprotein</keyword>
<dbReference type="GO" id="GO:0005524">
    <property type="term" value="F:ATP binding"/>
    <property type="evidence" value="ECO:0007669"/>
    <property type="project" value="UniProtKB-KW"/>
</dbReference>
<evidence type="ECO:0000256" key="7">
    <source>
        <dbReference type="ARBA" id="ARBA00022729"/>
    </source>
</evidence>
<dbReference type="CDD" id="cd14066">
    <property type="entry name" value="STKc_IRAK"/>
    <property type="match status" value="1"/>
</dbReference>
<dbReference type="PANTHER" id="PTHR48006">
    <property type="entry name" value="LEUCINE-RICH REPEAT-CONTAINING PROTEIN DDB_G0281931-RELATED"/>
    <property type="match status" value="1"/>
</dbReference>
<evidence type="ECO:0000256" key="14">
    <source>
        <dbReference type="ARBA" id="ARBA00023170"/>
    </source>
</evidence>
<dbReference type="InterPro" id="IPR008271">
    <property type="entry name" value="Ser/Thr_kinase_AS"/>
</dbReference>
<dbReference type="EC" id="2.7.11.1" evidence="2"/>
<evidence type="ECO:0000256" key="18">
    <source>
        <dbReference type="SAM" id="Phobius"/>
    </source>
</evidence>
<dbReference type="EMBL" id="OIVN01000160">
    <property type="protein sequence ID" value="SPC75442.1"/>
    <property type="molecule type" value="Genomic_DNA"/>
</dbReference>
<dbReference type="Pfam" id="PF11721">
    <property type="entry name" value="Malectin"/>
    <property type="match status" value="1"/>
</dbReference>
<dbReference type="SUPFAM" id="SSF56112">
    <property type="entry name" value="Protein kinase-like (PK-like)"/>
    <property type="match status" value="1"/>
</dbReference>
<dbReference type="PANTHER" id="PTHR48006:SF34">
    <property type="entry name" value="OS08G0203700 PROTEIN"/>
    <property type="match status" value="1"/>
</dbReference>
<dbReference type="InterPro" id="IPR051824">
    <property type="entry name" value="LRR_Rcpt-Like_S/T_Kinase"/>
</dbReference>
<dbReference type="PROSITE" id="PS50011">
    <property type="entry name" value="PROTEIN_KINASE_DOM"/>
    <property type="match status" value="1"/>
</dbReference>
<evidence type="ECO:0000256" key="3">
    <source>
        <dbReference type="ARBA" id="ARBA00022527"/>
    </source>
</evidence>
<keyword evidence="7" id="KW-0732">Signal</keyword>
<comment type="catalytic activity">
    <reaction evidence="17">
        <text>L-seryl-[protein] + ATP = O-phospho-L-seryl-[protein] + ADP + H(+)</text>
        <dbReference type="Rhea" id="RHEA:17989"/>
        <dbReference type="Rhea" id="RHEA-COMP:9863"/>
        <dbReference type="Rhea" id="RHEA-COMP:11604"/>
        <dbReference type="ChEBI" id="CHEBI:15378"/>
        <dbReference type="ChEBI" id="CHEBI:29999"/>
        <dbReference type="ChEBI" id="CHEBI:30616"/>
        <dbReference type="ChEBI" id="CHEBI:83421"/>
        <dbReference type="ChEBI" id="CHEBI:456216"/>
        <dbReference type="EC" id="2.7.11.1"/>
    </reaction>
</comment>
<feature type="transmembrane region" description="Helical" evidence="18">
    <location>
        <begin position="187"/>
        <end position="210"/>
    </location>
</feature>
<dbReference type="GO" id="GO:0005886">
    <property type="term" value="C:plasma membrane"/>
    <property type="evidence" value="ECO:0007669"/>
    <property type="project" value="TreeGrafter"/>
</dbReference>
<keyword evidence="13 18" id="KW-0472">Membrane</keyword>
<evidence type="ECO:0000256" key="6">
    <source>
        <dbReference type="ARBA" id="ARBA00022692"/>
    </source>
</evidence>
<evidence type="ECO:0000256" key="8">
    <source>
        <dbReference type="ARBA" id="ARBA00022737"/>
    </source>
</evidence>
<evidence type="ECO:0000256" key="9">
    <source>
        <dbReference type="ARBA" id="ARBA00022741"/>
    </source>
</evidence>
<keyword evidence="6 18" id="KW-0812">Transmembrane</keyword>
<dbReference type="PROSITE" id="PS00108">
    <property type="entry name" value="PROTEIN_KINASE_ST"/>
    <property type="match status" value="1"/>
</dbReference>
<dbReference type="AlphaFoldDB" id="A0A2N9EKV4"/>
<comment type="subcellular location">
    <subcellularLocation>
        <location evidence="1">Membrane</location>
        <topology evidence="1">Single-pass type I membrane protein</topology>
    </subcellularLocation>
</comment>
<dbReference type="Gene3D" id="3.30.200.20">
    <property type="entry name" value="Phosphorylase Kinase, domain 1"/>
    <property type="match status" value="2"/>
</dbReference>
<evidence type="ECO:0000256" key="4">
    <source>
        <dbReference type="ARBA" id="ARBA00022553"/>
    </source>
</evidence>
<dbReference type="Gene3D" id="2.60.120.430">
    <property type="entry name" value="Galactose-binding lectin"/>
    <property type="match status" value="1"/>
</dbReference>
<feature type="domain" description="Protein kinase" evidence="19">
    <location>
        <begin position="245"/>
        <end position="537"/>
    </location>
</feature>
<keyword evidence="11" id="KW-0067">ATP-binding</keyword>
<dbReference type="InterPro" id="IPR021720">
    <property type="entry name" value="Malectin_dom"/>
</dbReference>
<protein>
    <recommendedName>
        <fullName evidence="2">non-specific serine/threonine protein kinase</fullName>
        <ecNumber evidence="2">2.7.11.1</ecNumber>
    </recommendedName>
</protein>
<evidence type="ECO:0000256" key="1">
    <source>
        <dbReference type="ARBA" id="ARBA00004479"/>
    </source>
</evidence>
<keyword evidence="12 18" id="KW-1133">Transmembrane helix</keyword>
<keyword evidence="3" id="KW-0723">Serine/threonine-protein kinase</keyword>
<name>A0A2N9EKV4_FAGSY</name>
<organism evidence="20">
    <name type="scientific">Fagus sylvatica</name>
    <name type="common">Beechnut</name>
    <dbReference type="NCBI Taxonomy" id="28930"/>
    <lineage>
        <taxon>Eukaryota</taxon>
        <taxon>Viridiplantae</taxon>
        <taxon>Streptophyta</taxon>
        <taxon>Embryophyta</taxon>
        <taxon>Tracheophyta</taxon>
        <taxon>Spermatophyta</taxon>
        <taxon>Magnoliopsida</taxon>
        <taxon>eudicotyledons</taxon>
        <taxon>Gunneridae</taxon>
        <taxon>Pentapetalae</taxon>
        <taxon>rosids</taxon>
        <taxon>fabids</taxon>
        <taxon>Fagales</taxon>
        <taxon>Fagaceae</taxon>
        <taxon>Fagus</taxon>
    </lineage>
</organism>
<evidence type="ECO:0000313" key="20">
    <source>
        <dbReference type="EMBL" id="SPC75442.1"/>
    </source>
</evidence>
<dbReference type="FunFam" id="1.10.510.10:FF:000044">
    <property type="entry name" value="Putative LRR receptor-like serine/threonine-protein kinase"/>
    <property type="match status" value="1"/>
</dbReference>
<gene>
    <name evidence="20" type="ORF">FSB_LOCUS3324</name>
</gene>
<evidence type="ECO:0000256" key="17">
    <source>
        <dbReference type="ARBA" id="ARBA00048679"/>
    </source>
</evidence>
<keyword evidence="8" id="KW-0677">Repeat</keyword>
<dbReference type="InterPro" id="IPR011009">
    <property type="entry name" value="Kinase-like_dom_sf"/>
</dbReference>
<dbReference type="Pfam" id="PF00069">
    <property type="entry name" value="Pkinase"/>
    <property type="match status" value="1"/>
</dbReference>
<evidence type="ECO:0000259" key="19">
    <source>
        <dbReference type="PROSITE" id="PS50011"/>
    </source>
</evidence>
<dbReference type="GO" id="GO:0004674">
    <property type="term" value="F:protein serine/threonine kinase activity"/>
    <property type="evidence" value="ECO:0007669"/>
    <property type="project" value="UniProtKB-KW"/>
</dbReference>